<evidence type="ECO:0000313" key="3">
    <source>
        <dbReference type="Proteomes" id="UP000031163"/>
    </source>
</evidence>
<dbReference type="GeneID" id="74431512"/>
<dbReference type="AlphaFoldDB" id="A0A0A8H0H4"/>
<reference evidence="2 3" key="1">
    <citation type="journal article" date="2014" name="Genome Biol. Evol.">
        <title>Comparative Genomics of the Campylobacter lari Group.</title>
        <authorList>
            <person name="Miller W.G."/>
            <person name="Yee E."/>
            <person name="Chapman M.H."/>
            <person name="Smith T.P."/>
            <person name="Bono J.L."/>
            <person name="Huynh S."/>
            <person name="Parker C.T."/>
            <person name="Vandamme P."/>
            <person name="Luong K."/>
            <person name="Korlach J."/>
        </authorList>
    </citation>
    <scope>NUCLEOTIDE SEQUENCE [LARGE SCALE GENOMIC DNA]</scope>
    <source>
        <strain evidence="2 3">NCTC 12927</strain>
    </source>
</reference>
<accession>A0A0A8H0H4</accession>
<dbReference type="Gene3D" id="3.90.640.20">
    <property type="entry name" value="Heat-shock cognate protein, ATPase"/>
    <property type="match status" value="1"/>
</dbReference>
<dbReference type="Gene3D" id="3.30.565.40">
    <property type="entry name" value="Fervidobacterium nodosum Rt17-B1 like"/>
    <property type="match status" value="1"/>
</dbReference>
<dbReference type="EMBL" id="CP007770">
    <property type="protein sequence ID" value="AJC87678.1"/>
    <property type="molecule type" value="Genomic_DNA"/>
</dbReference>
<sequence>MVKKLIVNFALCIGALAYEENIFNVQVLKAKGLNISLYSSQKDNTSYGFVENNNGSRNFLGNVNKNEYSIDIYNKGSCLIKNIKNNDFSILCKDEETILKKDDFKAEIIQLSLKDKLQVSPDKVIEFDFVDDLLKIESKDRKLQRIVDDFNQNLDKKSLKDKIMQIHKKWKNDAEIFYENLSQSFIFYYDKKIISLGKNTYIYEGGAHGMNSMQRKTYDIDSMKLINLKNELKIENDQFVNMIKTKLLKEHEESDFFNIDEIKPSEKFEVRQNGLILIWEPYEIGPYSSGAIELFVSYEELKPYWRSKSKLAYLSL</sequence>
<proteinExistence type="predicted"/>
<gene>
    <name evidence="2" type="ORF">CINS_0709</name>
</gene>
<dbReference type="InterPro" id="IPR021729">
    <property type="entry name" value="DUF3298"/>
</dbReference>
<dbReference type="HOGENOM" id="CLU_857083_0_0_7"/>
<name>A0A0A8H0H4_9BACT</name>
<evidence type="ECO:0000259" key="1">
    <source>
        <dbReference type="Pfam" id="PF11738"/>
    </source>
</evidence>
<dbReference type="InterPro" id="IPR037126">
    <property type="entry name" value="PdaC/RsiV-like_sf"/>
</dbReference>
<dbReference type="STRING" id="1031564.CINS_0709"/>
<dbReference type="KEGG" id="cis:CINS_0709"/>
<protein>
    <recommendedName>
        <fullName evidence="1">DUF3298 domain-containing protein</fullName>
    </recommendedName>
</protein>
<feature type="domain" description="DUF3298" evidence="1">
    <location>
        <begin position="246"/>
        <end position="299"/>
    </location>
</feature>
<evidence type="ECO:0000313" key="2">
    <source>
        <dbReference type="EMBL" id="AJC87678.1"/>
    </source>
</evidence>
<dbReference type="Pfam" id="PF11738">
    <property type="entry name" value="DUF3298"/>
    <property type="match status" value="1"/>
</dbReference>
<dbReference type="Proteomes" id="UP000031163">
    <property type="component" value="Chromosome"/>
</dbReference>
<organism evidence="2 3">
    <name type="scientific">Campylobacter insulaenigrae NCTC 12927</name>
    <dbReference type="NCBI Taxonomy" id="1031564"/>
    <lineage>
        <taxon>Bacteria</taxon>
        <taxon>Pseudomonadati</taxon>
        <taxon>Campylobacterota</taxon>
        <taxon>Epsilonproteobacteria</taxon>
        <taxon>Campylobacterales</taxon>
        <taxon>Campylobacteraceae</taxon>
        <taxon>Campylobacter</taxon>
    </lineage>
</organism>
<dbReference type="RefSeq" id="WP_039649894.1">
    <property type="nucleotide sequence ID" value="NZ_CP007770.1"/>
</dbReference>